<evidence type="ECO:0000313" key="3">
    <source>
        <dbReference type="Proteomes" id="UP000410492"/>
    </source>
</evidence>
<evidence type="ECO:0000256" key="1">
    <source>
        <dbReference type="SAM" id="MobiDB-lite"/>
    </source>
</evidence>
<dbReference type="EMBL" id="CAACVG010009026">
    <property type="protein sequence ID" value="VEN51814.1"/>
    <property type="molecule type" value="Genomic_DNA"/>
</dbReference>
<dbReference type="Proteomes" id="UP000410492">
    <property type="component" value="Unassembled WGS sequence"/>
</dbReference>
<proteinExistence type="predicted"/>
<sequence length="83" mass="9385">MSSFKTTRAITRSPVDFREGRRASDGLVAQQVADNTSQVVAFNSQKFSEKNKTKGVLDMHLVQREAQRLQSQYPTREAPEEVT</sequence>
<dbReference type="AlphaFoldDB" id="A0A653CV65"/>
<name>A0A653CV65_CALMS</name>
<feature type="region of interest" description="Disordered" evidence="1">
    <location>
        <begin position="1"/>
        <end position="23"/>
    </location>
</feature>
<keyword evidence="3" id="KW-1185">Reference proteome</keyword>
<gene>
    <name evidence="2" type="ORF">CALMAC_LOCUS12156</name>
</gene>
<feature type="compositionally biased region" description="Polar residues" evidence="1">
    <location>
        <begin position="1"/>
        <end position="10"/>
    </location>
</feature>
<feature type="non-terminal residue" evidence="2">
    <location>
        <position position="83"/>
    </location>
</feature>
<accession>A0A653CV65</accession>
<protein>
    <submittedName>
        <fullName evidence="2">Uncharacterized protein</fullName>
    </submittedName>
</protein>
<reference evidence="2 3" key="1">
    <citation type="submission" date="2019-01" db="EMBL/GenBank/DDBJ databases">
        <authorList>
            <person name="Sayadi A."/>
        </authorList>
    </citation>
    <scope>NUCLEOTIDE SEQUENCE [LARGE SCALE GENOMIC DNA]</scope>
</reference>
<organism evidence="2 3">
    <name type="scientific">Callosobruchus maculatus</name>
    <name type="common">Southern cowpea weevil</name>
    <name type="synonym">Pulse bruchid</name>
    <dbReference type="NCBI Taxonomy" id="64391"/>
    <lineage>
        <taxon>Eukaryota</taxon>
        <taxon>Metazoa</taxon>
        <taxon>Ecdysozoa</taxon>
        <taxon>Arthropoda</taxon>
        <taxon>Hexapoda</taxon>
        <taxon>Insecta</taxon>
        <taxon>Pterygota</taxon>
        <taxon>Neoptera</taxon>
        <taxon>Endopterygota</taxon>
        <taxon>Coleoptera</taxon>
        <taxon>Polyphaga</taxon>
        <taxon>Cucujiformia</taxon>
        <taxon>Chrysomeloidea</taxon>
        <taxon>Chrysomelidae</taxon>
        <taxon>Bruchinae</taxon>
        <taxon>Bruchini</taxon>
        <taxon>Callosobruchus</taxon>
    </lineage>
</organism>
<evidence type="ECO:0000313" key="2">
    <source>
        <dbReference type="EMBL" id="VEN51814.1"/>
    </source>
</evidence>